<dbReference type="NCBIfam" id="TIGR00615">
    <property type="entry name" value="recR"/>
    <property type="match status" value="1"/>
</dbReference>
<dbReference type="Gene3D" id="3.40.1360.10">
    <property type="match status" value="1"/>
</dbReference>
<evidence type="ECO:0000256" key="7">
    <source>
        <dbReference type="HAMAP-Rule" id="MF_00017"/>
    </source>
</evidence>
<reference evidence="9 10" key="1">
    <citation type="submission" date="2016-05" db="EMBL/GenBank/DDBJ databases">
        <title>Chromosome and linear plasmid sequence of a 2015 human isolate of tick-borne relapsing fever spirochete, Borrelia turicatae.</title>
        <authorList>
            <person name="Kingry L.C."/>
            <person name="Dhwani B."/>
            <person name="Replogle A."/>
            <person name="Sexton C."/>
            <person name="Rowe L."/>
            <person name="Stermole B.M."/>
            <person name="Christensen A.M."/>
            <person name="Schriefer M.E."/>
        </authorList>
    </citation>
    <scope>NUCLEOTIDE SEQUENCE [LARGE SCALE GENOMIC DNA]</scope>
    <source>
        <strain evidence="9 10">BTE5EL</strain>
    </source>
</reference>
<evidence type="ECO:0000313" key="10">
    <source>
        <dbReference type="Proteomes" id="UP000264231"/>
    </source>
</evidence>
<evidence type="ECO:0000256" key="4">
    <source>
        <dbReference type="ARBA" id="ARBA00022833"/>
    </source>
</evidence>
<comment type="function">
    <text evidence="7">May play a role in DNA repair. It seems to be involved in an RecBC-independent recombinational process of DNA repair. It may act with RecF and RecO.</text>
</comment>
<dbReference type="InterPro" id="IPR006171">
    <property type="entry name" value="TOPRIM_dom"/>
</dbReference>
<evidence type="ECO:0000259" key="8">
    <source>
        <dbReference type="PROSITE" id="PS50880"/>
    </source>
</evidence>
<comment type="similarity">
    <text evidence="7">Belongs to the RecR family.</text>
</comment>
<dbReference type="GO" id="GO:0008270">
    <property type="term" value="F:zinc ion binding"/>
    <property type="evidence" value="ECO:0007669"/>
    <property type="project" value="UniProtKB-KW"/>
</dbReference>
<gene>
    <name evidence="7" type="primary">recR</name>
    <name evidence="9" type="ORF">A7978_02310</name>
</gene>
<keyword evidence="1 7" id="KW-0479">Metal-binding</keyword>
<dbReference type="Pfam" id="PF21176">
    <property type="entry name" value="RecR_HhH"/>
    <property type="match status" value="1"/>
</dbReference>
<dbReference type="GO" id="GO:0003677">
    <property type="term" value="F:DNA binding"/>
    <property type="evidence" value="ECO:0007669"/>
    <property type="project" value="UniProtKB-UniRule"/>
</dbReference>
<proteinExistence type="inferred from homology"/>
<evidence type="ECO:0000256" key="3">
    <source>
        <dbReference type="ARBA" id="ARBA00022771"/>
    </source>
</evidence>
<dbReference type="AlphaFoldDB" id="A0A172XBA2"/>
<dbReference type="SMART" id="SM00493">
    <property type="entry name" value="TOPRIM"/>
    <property type="match status" value="1"/>
</dbReference>
<keyword evidence="3 7" id="KW-0863">Zinc-finger</keyword>
<sequence length="194" mass="21670">MIIQDLIVLLSKLPGIGRKTAVRMVYDILYNGEEYSRALGQILIGFHSSIRKCKNCHNLAEGEFCNICMDLSRCKDMICIVEMPQDLEVIESTREYDGLYFVLHGHLDPLRDIGPNRLNLDKLENYVREVGAQEVIIATEFSIEGDVTANYISGILKNLGINVTRIASGLPAGGSISNADKITTLRALRLRLKM</sequence>
<evidence type="ECO:0000256" key="6">
    <source>
        <dbReference type="ARBA" id="ARBA00023204"/>
    </source>
</evidence>
<protein>
    <recommendedName>
        <fullName evidence="7">Recombination protein RecR</fullName>
    </recommendedName>
</protein>
<dbReference type="Proteomes" id="UP000264231">
    <property type="component" value="Chromosome"/>
</dbReference>
<evidence type="ECO:0000313" key="9">
    <source>
        <dbReference type="EMBL" id="ANF33930.1"/>
    </source>
</evidence>
<accession>A0A172XBA2</accession>
<evidence type="ECO:0000256" key="5">
    <source>
        <dbReference type="ARBA" id="ARBA00023172"/>
    </source>
</evidence>
<dbReference type="RefSeq" id="WP_011772409.1">
    <property type="nucleotide sequence ID" value="NZ_CP015629.1"/>
</dbReference>
<dbReference type="GO" id="GO:0006281">
    <property type="term" value="P:DNA repair"/>
    <property type="evidence" value="ECO:0007669"/>
    <property type="project" value="UniProtKB-UniRule"/>
</dbReference>
<dbReference type="Pfam" id="PF02132">
    <property type="entry name" value="RecR_ZnF"/>
    <property type="match status" value="1"/>
</dbReference>
<dbReference type="PANTHER" id="PTHR30446">
    <property type="entry name" value="RECOMBINATION PROTEIN RECR"/>
    <property type="match status" value="1"/>
</dbReference>
<dbReference type="Pfam" id="PF13662">
    <property type="entry name" value="Toprim_4"/>
    <property type="match status" value="1"/>
</dbReference>
<feature type="domain" description="Toprim" evidence="8">
    <location>
        <begin position="76"/>
        <end position="171"/>
    </location>
</feature>
<evidence type="ECO:0000256" key="2">
    <source>
        <dbReference type="ARBA" id="ARBA00022763"/>
    </source>
</evidence>
<dbReference type="Gene3D" id="1.10.8.420">
    <property type="entry name" value="RecR Domain 1"/>
    <property type="match status" value="1"/>
</dbReference>
<keyword evidence="6 7" id="KW-0234">DNA repair</keyword>
<dbReference type="InterPro" id="IPR015967">
    <property type="entry name" value="Rcmb_RecR_Znf"/>
</dbReference>
<dbReference type="PROSITE" id="PS50880">
    <property type="entry name" value="TOPRIM"/>
    <property type="match status" value="1"/>
</dbReference>
<dbReference type="EMBL" id="CP015629">
    <property type="protein sequence ID" value="ANF33930.1"/>
    <property type="molecule type" value="Genomic_DNA"/>
</dbReference>
<dbReference type="CDD" id="cd01025">
    <property type="entry name" value="TOPRIM_recR"/>
    <property type="match status" value="1"/>
</dbReference>
<dbReference type="HAMAP" id="MF_00017">
    <property type="entry name" value="RecR"/>
    <property type="match status" value="1"/>
</dbReference>
<dbReference type="GO" id="GO:0006310">
    <property type="term" value="P:DNA recombination"/>
    <property type="evidence" value="ECO:0007669"/>
    <property type="project" value="UniProtKB-UniRule"/>
</dbReference>
<keyword evidence="2 7" id="KW-0227">DNA damage</keyword>
<organism evidence="9 10">
    <name type="scientific">Borrelia turicatae</name>
    <dbReference type="NCBI Taxonomy" id="142"/>
    <lineage>
        <taxon>Bacteria</taxon>
        <taxon>Pseudomonadati</taxon>
        <taxon>Spirochaetota</taxon>
        <taxon>Spirochaetia</taxon>
        <taxon>Spirochaetales</taxon>
        <taxon>Borreliaceae</taxon>
        <taxon>Borrelia</taxon>
    </lineage>
</organism>
<keyword evidence="4 7" id="KW-0862">Zinc</keyword>
<dbReference type="PANTHER" id="PTHR30446:SF0">
    <property type="entry name" value="RECOMBINATION PROTEIN RECR"/>
    <property type="match status" value="1"/>
</dbReference>
<feature type="zinc finger region" description="C4-type" evidence="7">
    <location>
        <begin position="53"/>
        <end position="68"/>
    </location>
</feature>
<dbReference type="SUPFAM" id="SSF111304">
    <property type="entry name" value="Recombination protein RecR"/>
    <property type="match status" value="1"/>
</dbReference>
<keyword evidence="5 7" id="KW-0233">DNA recombination</keyword>
<dbReference type="InterPro" id="IPR034137">
    <property type="entry name" value="TOPRIM_RecR"/>
</dbReference>
<dbReference type="InterPro" id="IPR023627">
    <property type="entry name" value="Rcmb_RecR"/>
</dbReference>
<dbReference type="OMA" id="DVMAIEN"/>
<evidence type="ECO:0000256" key="1">
    <source>
        <dbReference type="ARBA" id="ARBA00022723"/>
    </source>
</evidence>
<name>A0A172XBA2_BORTU</name>
<dbReference type="InterPro" id="IPR000093">
    <property type="entry name" value="DNA_Rcmb_RecR"/>
</dbReference>